<evidence type="ECO:0000256" key="9">
    <source>
        <dbReference type="RuleBase" id="RU366046"/>
    </source>
</evidence>
<gene>
    <name evidence="11" type="primary">galE</name>
    <name evidence="11" type="ORF">MMC68T_00810</name>
</gene>
<dbReference type="Proteomes" id="UP000290347">
    <property type="component" value="Chromosome"/>
</dbReference>
<accession>A0AB38GHP6</accession>
<evidence type="ECO:0000256" key="5">
    <source>
        <dbReference type="ARBA" id="ARBA00013189"/>
    </source>
</evidence>
<keyword evidence="7 9" id="KW-0520">NAD</keyword>
<comment type="cofactor">
    <cofactor evidence="2 9">
        <name>NAD(+)</name>
        <dbReference type="ChEBI" id="CHEBI:57540"/>
    </cofactor>
</comment>
<feature type="domain" description="NAD-dependent epimerase/dehydratase" evidence="10">
    <location>
        <begin position="4"/>
        <end position="258"/>
    </location>
</feature>
<evidence type="ECO:0000313" key="11">
    <source>
        <dbReference type="EMBL" id="SRX72072.1"/>
    </source>
</evidence>
<evidence type="ECO:0000256" key="6">
    <source>
        <dbReference type="ARBA" id="ARBA00018569"/>
    </source>
</evidence>
<dbReference type="Gene3D" id="3.40.50.720">
    <property type="entry name" value="NAD(P)-binding Rossmann-like Domain"/>
    <property type="match status" value="1"/>
</dbReference>
<dbReference type="PANTHER" id="PTHR43725">
    <property type="entry name" value="UDP-GLUCOSE 4-EPIMERASE"/>
    <property type="match status" value="1"/>
</dbReference>
<sequence length="357" mass="40511">MNYLLIGGAGYIGSHVAEIINKTDNKVIIYDNLSSGSSDFIEQKSTFIQGDILDFDKLNDVFSSNKIDVVIYLAGLIKVGESVQKPLDYYQTNILGLVNTLKIMQIHNVNYFVFSSSAAVYGNNSRHNGFFYEDDPKEPCSPYGRTKYFGEEIIKDFAIANPNFHYTFLRYFNVAGASKSKRIGYLTQNNNKPTHLIPAISYFAFGLTDKFSIFGSDYNTNDGTCIRDYVYVCELAELHLLTAQKMVKENRNLYYNIGSGKGFSNLEIIKEFERQLGYKLDIDIAQRRSGDPDILVASNTKLCQELNYEIKTNIKDIVESEIAFRKAHLKINKIRSFMNTLKAKNASVQLSRPHIPD</sequence>
<comment type="catalytic activity">
    <reaction evidence="1 9">
        <text>UDP-alpha-D-glucose = UDP-alpha-D-galactose</text>
        <dbReference type="Rhea" id="RHEA:22168"/>
        <dbReference type="ChEBI" id="CHEBI:58885"/>
        <dbReference type="ChEBI" id="CHEBI:66914"/>
        <dbReference type="EC" id="5.1.3.2"/>
    </reaction>
</comment>
<dbReference type="EC" id="5.1.3.2" evidence="5 9"/>
<dbReference type="EMBL" id="LS483515">
    <property type="protein sequence ID" value="SRX72072.1"/>
    <property type="molecule type" value="Genomic_DNA"/>
</dbReference>
<comment type="subunit">
    <text evidence="9">Homodimer.</text>
</comment>
<dbReference type="GO" id="GO:0006012">
    <property type="term" value="P:galactose metabolic process"/>
    <property type="evidence" value="ECO:0007669"/>
    <property type="project" value="InterPro"/>
</dbReference>
<evidence type="ECO:0000256" key="1">
    <source>
        <dbReference type="ARBA" id="ARBA00000083"/>
    </source>
</evidence>
<protein>
    <recommendedName>
        <fullName evidence="6 9">UDP-glucose 4-epimerase</fullName>
        <ecNumber evidence="5 9">5.1.3.2</ecNumber>
    </recommendedName>
</protein>
<dbReference type="AlphaFoldDB" id="A0AB38GHP6"/>
<dbReference type="SUPFAM" id="SSF51735">
    <property type="entry name" value="NAD(P)-binding Rossmann-fold domains"/>
    <property type="match status" value="1"/>
</dbReference>
<dbReference type="NCBIfam" id="TIGR01179">
    <property type="entry name" value="galE"/>
    <property type="match status" value="1"/>
</dbReference>
<dbReference type="Pfam" id="PF01370">
    <property type="entry name" value="Epimerase"/>
    <property type="match status" value="1"/>
</dbReference>
<evidence type="ECO:0000256" key="4">
    <source>
        <dbReference type="ARBA" id="ARBA00007637"/>
    </source>
</evidence>
<evidence type="ECO:0000256" key="8">
    <source>
        <dbReference type="ARBA" id="ARBA00023235"/>
    </source>
</evidence>
<proteinExistence type="inferred from homology"/>
<name>A0AB38GHP6_MYCMC</name>
<organism evidence="11 12">
    <name type="scientific">Mycoplasma mycoides subsp. capri</name>
    <dbReference type="NCBI Taxonomy" id="40477"/>
    <lineage>
        <taxon>Bacteria</taxon>
        <taxon>Bacillati</taxon>
        <taxon>Mycoplasmatota</taxon>
        <taxon>Mollicutes</taxon>
        <taxon>Mycoplasmataceae</taxon>
        <taxon>Mycoplasma</taxon>
    </lineage>
</organism>
<dbReference type="InterPro" id="IPR036291">
    <property type="entry name" value="NAD(P)-bd_dom_sf"/>
</dbReference>
<dbReference type="Gene3D" id="3.90.25.10">
    <property type="entry name" value="UDP-galactose 4-epimerase, domain 1"/>
    <property type="match status" value="1"/>
</dbReference>
<keyword evidence="8 9" id="KW-0413">Isomerase</keyword>
<comment type="pathway">
    <text evidence="3 9">Carbohydrate metabolism; galactose metabolism.</text>
</comment>
<dbReference type="CDD" id="cd05247">
    <property type="entry name" value="UDP_G4E_1_SDR_e"/>
    <property type="match status" value="1"/>
</dbReference>
<evidence type="ECO:0000256" key="3">
    <source>
        <dbReference type="ARBA" id="ARBA00004947"/>
    </source>
</evidence>
<evidence type="ECO:0000256" key="2">
    <source>
        <dbReference type="ARBA" id="ARBA00001911"/>
    </source>
</evidence>
<evidence type="ECO:0000256" key="7">
    <source>
        <dbReference type="ARBA" id="ARBA00023027"/>
    </source>
</evidence>
<dbReference type="InterPro" id="IPR005886">
    <property type="entry name" value="UDP_G4E"/>
</dbReference>
<dbReference type="GO" id="GO:0003978">
    <property type="term" value="F:UDP-glucose 4-epimerase activity"/>
    <property type="evidence" value="ECO:0007669"/>
    <property type="project" value="UniProtKB-UniRule"/>
</dbReference>
<dbReference type="InterPro" id="IPR001509">
    <property type="entry name" value="Epimerase_deHydtase"/>
</dbReference>
<reference evidence="11 12" key="1">
    <citation type="submission" date="2018-05" db="EMBL/GenBank/DDBJ databases">
        <authorList>
            <person name="Falquet L."/>
            <person name="Falquet L."/>
        </authorList>
    </citation>
    <scope>NUCLEOTIDE SEQUENCE [LARGE SCALE GENOMIC DNA]</scope>
    <source>
        <strain evidence="11 12">GM12</strain>
    </source>
</reference>
<evidence type="ECO:0000313" key="12">
    <source>
        <dbReference type="Proteomes" id="UP000290347"/>
    </source>
</evidence>
<evidence type="ECO:0000259" key="10">
    <source>
        <dbReference type="Pfam" id="PF01370"/>
    </source>
</evidence>
<comment type="similarity">
    <text evidence="4 9">Belongs to the NAD(P)-dependent epimerase/dehydratase family.</text>
</comment>
<dbReference type="RefSeq" id="WP_232015590.1">
    <property type="nucleotide sequence ID" value="NZ_CP012387.1"/>
</dbReference>
<keyword evidence="9" id="KW-0119">Carbohydrate metabolism</keyword>